<evidence type="ECO:0000256" key="2">
    <source>
        <dbReference type="ARBA" id="ARBA00022692"/>
    </source>
</evidence>
<comment type="subcellular location">
    <subcellularLocation>
        <location evidence="1">Membrane</location>
        <topology evidence="1">Multi-pass membrane protein</topology>
    </subcellularLocation>
</comment>
<feature type="transmembrane region" description="Helical" evidence="5">
    <location>
        <begin position="64"/>
        <end position="84"/>
    </location>
</feature>
<dbReference type="AlphaFoldDB" id="A0A4V1K212"/>
<dbReference type="GO" id="GO:0016874">
    <property type="term" value="F:ligase activity"/>
    <property type="evidence" value="ECO:0007669"/>
    <property type="project" value="UniProtKB-KW"/>
</dbReference>
<organism evidence="7 8">
    <name type="scientific">Acetivibrio mesophilus</name>
    <dbReference type="NCBI Taxonomy" id="2487273"/>
    <lineage>
        <taxon>Bacteria</taxon>
        <taxon>Bacillati</taxon>
        <taxon>Bacillota</taxon>
        <taxon>Clostridia</taxon>
        <taxon>Eubacteriales</taxon>
        <taxon>Oscillospiraceae</taxon>
        <taxon>Acetivibrio</taxon>
    </lineage>
</organism>
<dbReference type="Pfam" id="PF04932">
    <property type="entry name" value="Wzy_C"/>
    <property type="match status" value="1"/>
</dbReference>
<feature type="transmembrane region" description="Helical" evidence="5">
    <location>
        <begin position="335"/>
        <end position="355"/>
    </location>
</feature>
<dbReference type="GO" id="GO:0016020">
    <property type="term" value="C:membrane"/>
    <property type="evidence" value="ECO:0007669"/>
    <property type="project" value="UniProtKB-SubCell"/>
</dbReference>
<evidence type="ECO:0000313" key="8">
    <source>
        <dbReference type="Proteomes" id="UP000289166"/>
    </source>
</evidence>
<evidence type="ECO:0000256" key="3">
    <source>
        <dbReference type="ARBA" id="ARBA00022989"/>
    </source>
</evidence>
<protein>
    <submittedName>
        <fullName evidence="7">O-antigen ligase family protein</fullName>
    </submittedName>
</protein>
<feature type="domain" description="O-antigen ligase-related" evidence="6">
    <location>
        <begin position="204"/>
        <end position="348"/>
    </location>
</feature>
<proteinExistence type="predicted"/>
<evidence type="ECO:0000256" key="4">
    <source>
        <dbReference type="ARBA" id="ARBA00023136"/>
    </source>
</evidence>
<dbReference type="Proteomes" id="UP000289166">
    <property type="component" value="Unassembled WGS sequence"/>
</dbReference>
<evidence type="ECO:0000256" key="5">
    <source>
        <dbReference type="SAM" id="Phobius"/>
    </source>
</evidence>
<dbReference type="OrthoDB" id="2061255at2"/>
<dbReference type="InterPro" id="IPR007016">
    <property type="entry name" value="O-antigen_ligase-rel_domated"/>
</dbReference>
<dbReference type="PANTHER" id="PTHR37422:SF13">
    <property type="entry name" value="LIPOPOLYSACCHARIDE BIOSYNTHESIS PROTEIN PA4999-RELATED"/>
    <property type="match status" value="1"/>
</dbReference>
<feature type="transmembrane region" description="Helical" evidence="5">
    <location>
        <begin position="205"/>
        <end position="234"/>
    </location>
</feature>
<feature type="transmembrane region" description="Helical" evidence="5">
    <location>
        <begin position="241"/>
        <end position="262"/>
    </location>
</feature>
<feature type="transmembrane region" description="Helical" evidence="5">
    <location>
        <begin position="120"/>
        <end position="139"/>
    </location>
</feature>
<dbReference type="InterPro" id="IPR051533">
    <property type="entry name" value="WaaL-like"/>
</dbReference>
<dbReference type="RefSeq" id="WP_128706106.1">
    <property type="nucleotide sequence ID" value="NZ_RLII01000014.1"/>
</dbReference>
<keyword evidence="3 5" id="KW-1133">Transmembrane helix</keyword>
<dbReference type="EMBL" id="RLII01000014">
    <property type="protein sequence ID" value="RXE58679.1"/>
    <property type="molecule type" value="Genomic_DNA"/>
</dbReference>
<evidence type="ECO:0000259" key="6">
    <source>
        <dbReference type="Pfam" id="PF04932"/>
    </source>
</evidence>
<comment type="caution">
    <text evidence="7">The sequence shown here is derived from an EMBL/GenBank/DDBJ whole genome shotgun (WGS) entry which is preliminary data.</text>
</comment>
<name>A0A4V1K212_9FIRM</name>
<keyword evidence="2 5" id="KW-0812">Transmembrane</keyword>
<keyword evidence="4 5" id="KW-0472">Membrane</keyword>
<keyword evidence="7" id="KW-0436">Ligase</keyword>
<accession>A0A4V1K212</accession>
<sequence>MKIKIKRNIKINIVHFAIIILLATILLSGQTILIKGRDLKIELLFALTIVFASMKKVKLSTNNAIKYSMVFFLIWIIISVIYAYDKSLAIHSAIMYTCLIGLICFEYSDGIIDGFLKISSMYCFVVAISILLSAFYHNLAIDLFRFWIFTPSVTASEIAAGQYSGLAGEKAEAAFLLNIGFALKVSDMMAYSNFSLKNIKNDVILIMYILAMALTGKRMLLVIPIVMICSLTLLSGVKNKFIKIFSIVSMGAMAFLVALYTIPSVSIIIERIIEGRGDTTISGRAIFWNFCKMMYRTKPLTGWGINSFNSYFADSGYKIAGGIWNYYAHSIYYEMLAEIGLIGIILFAIMVIVIYKQLWDIKKREKYCTQKMLRYSYFAFYIVSMTLIYGITGNVLYYFHQFAWFVLAGMLIIKVKKSIEVQKKKEINDGKAKQHIICNSSL</sequence>
<evidence type="ECO:0000313" key="7">
    <source>
        <dbReference type="EMBL" id="RXE58679.1"/>
    </source>
</evidence>
<feature type="transmembrane region" description="Helical" evidence="5">
    <location>
        <begin position="375"/>
        <end position="392"/>
    </location>
</feature>
<reference evidence="8" key="1">
    <citation type="submission" date="2018-11" db="EMBL/GenBank/DDBJ databases">
        <title>Genome sequencing of a novel mesophilic and cellulolytic organism within the genus Hungateiclostridium.</title>
        <authorList>
            <person name="Rettenmaier R."/>
            <person name="Liebl W."/>
            <person name="Zverlov V."/>
        </authorList>
    </citation>
    <scope>NUCLEOTIDE SEQUENCE [LARGE SCALE GENOMIC DNA]</scope>
    <source>
        <strain evidence="8">N2K1</strain>
    </source>
</reference>
<feature type="transmembrane region" description="Helical" evidence="5">
    <location>
        <begin position="12"/>
        <end position="33"/>
    </location>
</feature>
<gene>
    <name evidence="7" type="ORF">EFD62_10935</name>
</gene>
<evidence type="ECO:0000256" key="1">
    <source>
        <dbReference type="ARBA" id="ARBA00004141"/>
    </source>
</evidence>
<feature type="transmembrane region" description="Helical" evidence="5">
    <location>
        <begin position="90"/>
        <end position="108"/>
    </location>
</feature>
<dbReference type="PANTHER" id="PTHR37422">
    <property type="entry name" value="TEICHURONIC ACID BIOSYNTHESIS PROTEIN TUAE"/>
    <property type="match status" value="1"/>
</dbReference>
<keyword evidence="8" id="KW-1185">Reference proteome</keyword>